<proteinExistence type="predicted"/>
<evidence type="ECO:0000313" key="2">
    <source>
        <dbReference type="Proteomes" id="UP000252884"/>
    </source>
</evidence>
<dbReference type="AlphaFoldDB" id="A0A368XN00"/>
<evidence type="ECO:0000313" key="1">
    <source>
        <dbReference type="EMBL" id="RCW69353.1"/>
    </source>
</evidence>
<dbReference type="Pfam" id="PF12244">
    <property type="entry name" value="DUF3606"/>
    <property type="match status" value="1"/>
</dbReference>
<dbReference type="InterPro" id="IPR022037">
    <property type="entry name" value="DUF3606"/>
</dbReference>
<gene>
    <name evidence="1" type="ORF">DES41_106227</name>
</gene>
<name>A0A368XN00_9BURK</name>
<dbReference type="Proteomes" id="UP000252884">
    <property type="component" value="Unassembled WGS sequence"/>
</dbReference>
<reference evidence="1 2" key="1">
    <citation type="submission" date="2018-07" db="EMBL/GenBank/DDBJ databases">
        <title>Genomic Encyclopedia of Type Strains, Phase IV (KMG-IV): sequencing the most valuable type-strain genomes for metagenomic binning, comparative biology and taxonomic classification.</title>
        <authorList>
            <person name="Goeker M."/>
        </authorList>
    </citation>
    <scope>NUCLEOTIDE SEQUENCE [LARGE SCALE GENOMIC DNA]</scope>
    <source>
        <strain evidence="1 2">DSM 21634</strain>
    </source>
</reference>
<comment type="caution">
    <text evidence="1">The sequence shown here is derived from an EMBL/GenBank/DDBJ whole genome shotgun (WGS) entry which is preliminary data.</text>
</comment>
<dbReference type="RefSeq" id="WP_114469763.1">
    <property type="nucleotide sequence ID" value="NZ_QPJK01000006.1"/>
</dbReference>
<organism evidence="1 2">
    <name type="scientific">Pseudorhodoferax soli</name>
    <dbReference type="NCBI Taxonomy" id="545864"/>
    <lineage>
        <taxon>Bacteria</taxon>
        <taxon>Pseudomonadati</taxon>
        <taxon>Pseudomonadota</taxon>
        <taxon>Betaproteobacteria</taxon>
        <taxon>Burkholderiales</taxon>
        <taxon>Comamonadaceae</taxon>
    </lineage>
</organism>
<dbReference type="OrthoDB" id="7030114at2"/>
<accession>A0A368XN00</accession>
<sequence length="61" mass="6794">MADDKTKAGGTDRQRINVNEDYELRGWATKFNVTPEKLKEAVKAVGTSADAVEQHLMQSSR</sequence>
<dbReference type="EMBL" id="QPJK01000006">
    <property type="protein sequence ID" value="RCW69353.1"/>
    <property type="molecule type" value="Genomic_DNA"/>
</dbReference>
<keyword evidence="2" id="KW-1185">Reference proteome</keyword>
<protein>
    <submittedName>
        <fullName evidence="1">Uncharacterized protein DUF3606</fullName>
    </submittedName>
</protein>